<comment type="caution">
    <text evidence="2">The sequence shown here is derived from an EMBL/GenBank/DDBJ whole genome shotgun (WGS) entry which is preliminary data.</text>
</comment>
<feature type="region of interest" description="Disordered" evidence="1">
    <location>
        <begin position="1504"/>
        <end position="1574"/>
    </location>
</feature>
<protein>
    <submittedName>
        <fullName evidence="2">Uncharacterized protein</fullName>
    </submittedName>
</protein>
<evidence type="ECO:0000313" key="3">
    <source>
        <dbReference type="Proteomes" id="UP001054857"/>
    </source>
</evidence>
<feature type="compositionally biased region" description="Polar residues" evidence="1">
    <location>
        <begin position="80"/>
        <end position="92"/>
    </location>
</feature>
<feature type="compositionally biased region" description="Low complexity" evidence="1">
    <location>
        <begin position="367"/>
        <end position="387"/>
    </location>
</feature>
<feature type="region of interest" description="Disordered" evidence="1">
    <location>
        <begin position="764"/>
        <end position="826"/>
    </location>
</feature>
<feature type="region of interest" description="Disordered" evidence="1">
    <location>
        <begin position="361"/>
        <end position="412"/>
    </location>
</feature>
<name>A0AAD3HLA9_9CHLO</name>
<feature type="compositionally biased region" description="Acidic residues" evidence="1">
    <location>
        <begin position="1340"/>
        <end position="1356"/>
    </location>
</feature>
<keyword evidence="3" id="KW-1185">Reference proteome</keyword>
<feature type="region of interest" description="Disordered" evidence="1">
    <location>
        <begin position="966"/>
        <end position="997"/>
    </location>
</feature>
<feature type="compositionally biased region" description="Low complexity" evidence="1">
    <location>
        <begin position="202"/>
        <end position="213"/>
    </location>
</feature>
<feature type="compositionally biased region" description="Low complexity" evidence="1">
    <location>
        <begin position="527"/>
        <end position="553"/>
    </location>
</feature>
<feature type="compositionally biased region" description="Low complexity" evidence="1">
    <location>
        <begin position="102"/>
        <end position="118"/>
    </location>
</feature>
<feature type="region of interest" description="Disordered" evidence="1">
    <location>
        <begin position="170"/>
        <end position="213"/>
    </location>
</feature>
<organism evidence="2 3">
    <name type="scientific">Astrephomene gubernaculifera</name>
    <dbReference type="NCBI Taxonomy" id="47775"/>
    <lineage>
        <taxon>Eukaryota</taxon>
        <taxon>Viridiplantae</taxon>
        <taxon>Chlorophyta</taxon>
        <taxon>core chlorophytes</taxon>
        <taxon>Chlorophyceae</taxon>
        <taxon>CS clade</taxon>
        <taxon>Chlamydomonadales</taxon>
        <taxon>Astrephomenaceae</taxon>
        <taxon>Astrephomene</taxon>
    </lineage>
</organism>
<feature type="region of interest" description="Disordered" evidence="1">
    <location>
        <begin position="1340"/>
        <end position="1378"/>
    </location>
</feature>
<feature type="region of interest" description="Disordered" evidence="1">
    <location>
        <begin position="575"/>
        <end position="610"/>
    </location>
</feature>
<feature type="compositionally biased region" description="Low complexity" evidence="1">
    <location>
        <begin position="690"/>
        <end position="726"/>
    </location>
</feature>
<feature type="compositionally biased region" description="Low complexity" evidence="1">
    <location>
        <begin position="1230"/>
        <end position="1254"/>
    </location>
</feature>
<feature type="compositionally biased region" description="Low complexity" evidence="1">
    <location>
        <begin position="775"/>
        <end position="791"/>
    </location>
</feature>
<accession>A0AAD3HLA9</accession>
<dbReference type="EMBL" id="BMAR01000008">
    <property type="protein sequence ID" value="GFR44540.1"/>
    <property type="molecule type" value="Genomic_DNA"/>
</dbReference>
<gene>
    <name evidence="2" type="ORF">Agub_g5811</name>
</gene>
<feature type="compositionally biased region" description="Basic and acidic residues" evidence="1">
    <location>
        <begin position="1401"/>
        <end position="1423"/>
    </location>
</feature>
<evidence type="ECO:0000256" key="1">
    <source>
        <dbReference type="SAM" id="MobiDB-lite"/>
    </source>
</evidence>
<evidence type="ECO:0000313" key="2">
    <source>
        <dbReference type="EMBL" id="GFR44540.1"/>
    </source>
</evidence>
<reference evidence="2 3" key="1">
    <citation type="journal article" date="2021" name="Sci. Rep.">
        <title>Genome sequencing of the multicellular alga Astrephomene provides insights into convergent evolution of germ-soma differentiation.</title>
        <authorList>
            <person name="Yamashita S."/>
            <person name="Yamamoto K."/>
            <person name="Matsuzaki R."/>
            <person name="Suzuki S."/>
            <person name="Yamaguchi H."/>
            <person name="Hirooka S."/>
            <person name="Minakuchi Y."/>
            <person name="Miyagishima S."/>
            <person name="Kawachi M."/>
            <person name="Toyoda A."/>
            <person name="Nozaki H."/>
        </authorList>
    </citation>
    <scope>NUCLEOTIDE SEQUENCE [LARGE SCALE GENOMIC DNA]</scope>
    <source>
        <strain evidence="2 3">NIES-4017</strain>
    </source>
</reference>
<feature type="compositionally biased region" description="Low complexity" evidence="1">
    <location>
        <begin position="1203"/>
        <end position="1220"/>
    </location>
</feature>
<feature type="region of interest" description="Disordered" evidence="1">
    <location>
        <begin position="1035"/>
        <end position="1153"/>
    </location>
</feature>
<proteinExistence type="predicted"/>
<feature type="region of interest" description="Disordered" evidence="1">
    <location>
        <begin position="1203"/>
        <end position="1279"/>
    </location>
</feature>
<feature type="region of interest" description="Disordered" evidence="1">
    <location>
        <begin position="472"/>
        <end position="555"/>
    </location>
</feature>
<feature type="region of interest" description="Disordered" evidence="1">
    <location>
        <begin position="675"/>
        <end position="751"/>
    </location>
</feature>
<feature type="compositionally biased region" description="Low complexity" evidence="1">
    <location>
        <begin position="1262"/>
        <end position="1279"/>
    </location>
</feature>
<feature type="region of interest" description="Disordered" evidence="1">
    <location>
        <begin position="33"/>
        <end position="138"/>
    </location>
</feature>
<feature type="compositionally biased region" description="Pro residues" evidence="1">
    <location>
        <begin position="57"/>
        <end position="70"/>
    </location>
</feature>
<feature type="region of interest" description="Disordered" evidence="1">
    <location>
        <begin position="1401"/>
        <end position="1453"/>
    </location>
</feature>
<dbReference type="Proteomes" id="UP001054857">
    <property type="component" value="Unassembled WGS sequence"/>
</dbReference>
<sequence>MISAKDARSPVGQKLINDLMMDEEEELNTVIVYEDAEAGDADAPLPPGRKQRTPPRSSVPPRPPRRPPTTAPSTSPNRTVASALSPSLTTRSRTPRHGSSDSPSPGRPATAPAPASTSMLLPPQLPAARGPKDPRAPAVSPLLERHLVSRHASAYLGTVTAVLHRVSSPAATGVPRDTQRRPGTVPHDVYQHSALSPPPRRTSPSLSSSAPGASVGASVVTAISDMASLRSPAGTLGGVSGLDGVDPSPVLLHPSSLALGPLEPVSFGVAPHAHPAYGGSAGGGSRGSAVGAGGMGSIGGSAGSGVAGGGHVPYLDRAYASVAPLACTVDALARRAEAHKALTRQRMLQKQQNEQLREHIQEKHQNLQQQSQPQQQQSQQQHQLQHPRSPVQGGGGASDKDGPVGPGHVALFQPRSNEPYQIRWEGGMQPIALGLAWDASPGMVAAAAAAAASAAASVAARAEGKRSLSFSACASPSLDGAPLSPLRSPGRSGMPAGEVAGPATGSPSEDPASPASRSGGEGKGAPSSRGVTGTGASTGAVSAADSSPPASWATDLSGTRKLRGAAPAWVAGVPQSHGAASGAAGGGGSPPRSSPARKVRFPHPRTGSSTTAAEAVAAAAGAVAAVRAHLPPAVRRGYRGQLAAQTIRDWETITEPNRRMMQQIEVVTNLVGTSHSSLTVSPATHGKGTSRSGGAAQQRGRGSRQPGSPQQRLRSQKAQEQQQQQQGVEGSTHSGSQASGGSYGQHTSARSKRRYIRYSSDIFPELGLPPRTGLAPGQVPPGGQSASSSARGGAGGSGADGSPRPAAGEGEEGAATESEASIGPSAADSYTYYPGAEYSTEYAEGEIVYRTPSSMRGPRYLSSVTSNRRLPTPTAAVAAVLASGSAAASAVASLPHWLDPLTAVATTPFAAMGSPRHEESASAASTTGFAAFPVLNASAGSLSAPRPPSRSSSLGPVLSLASLGARGVGLHGHPTGPPPTPASHDLPDEPTAWSLGGSALGPGSFGLPNGYVFGYGPGQVPLPARRSEDLHLETSFGSGVPPIPLGSPYQSSGGAVGHSAYSVRGVSSGSGTAEVDGDSTARRQSAGSDLMRRSSSLGPRRPGSHSYESSSAGGGTGSDALRSVDSVGGAAVGQQSDRRGGVAVAGSSGGVADMGGGADISDLGLGMPHIQRTSSRLSQGAQAALGALLEDVGLGGGEVAAAGGEVASPGSGSRRSVPRVLSASRALEVSGSRPPSGRLSASRSRASQSSSSAAGAGGGLGSSSLGGSRQDVAADAAAATGATAGEVLAAAAGEEAVEAAVVGKGAGYITAVGEEYEGEDVDGDEGLYDEDAAVAEDAAAVDEADGVDDDDAEDEASGAMPPRYSSSPPVPQGPVLTPGAGYRVVTSVAAGLVSEDPREVARMAQQRELEAQLERSADHELKLRPPPALPRRSRAPARSPGLPPCLPYSSSSSSRLRATASCGCCSRAPPCRLPAAPSAWWRRPCPHPRRWRRSRRPPGRCWEHRRLVAPHPTSSTSRRHPRAPDATRLRTRLSPPHNPPPSSTPASSSHPTGAPPHRPERRAGAPTCTCRRPPTRAGPCRCRTCGLRKGARCCAVQGG</sequence>